<feature type="domain" description="Pyruvate kinase C-terminal" evidence="1">
    <location>
        <begin position="23"/>
        <end position="167"/>
    </location>
</feature>
<dbReference type="EMBL" id="LHXU01000001">
    <property type="protein sequence ID" value="KXB00873.1"/>
    <property type="molecule type" value="Genomic_DNA"/>
</dbReference>
<dbReference type="SUPFAM" id="SSF52935">
    <property type="entry name" value="PK C-terminal domain-like"/>
    <property type="match status" value="1"/>
</dbReference>
<evidence type="ECO:0000313" key="3">
    <source>
        <dbReference type="Proteomes" id="UP000070341"/>
    </source>
</evidence>
<proteinExistence type="predicted"/>
<evidence type="ECO:0000259" key="1">
    <source>
        <dbReference type="Pfam" id="PF02887"/>
    </source>
</evidence>
<dbReference type="AlphaFoldDB" id="A0A133V369"/>
<dbReference type="InterPro" id="IPR036918">
    <property type="entry name" value="Pyrv_Knase_C_sf"/>
</dbReference>
<accession>A0A133V369</accession>
<dbReference type="Gene3D" id="3.40.1380.20">
    <property type="entry name" value="Pyruvate kinase, C-terminal domain"/>
    <property type="match status" value="1"/>
</dbReference>
<gene>
    <name evidence="2" type="ORF">AKJ40_00090</name>
</gene>
<dbReference type="Proteomes" id="UP000070341">
    <property type="component" value="Unassembled WGS sequence"/>
</dbReference>
<dbReference type="InterPro" id="IPR015795">
    <property type="entry name" value="Pyrv_Knase_C"/>
</dbReference>
<comment type="caution">
    <text evidence="2">The sequence shown here is derived from an EMBL/GenBank/DDBJ whole genome shotgun (WGS) entry which is preliminary data.</text>
</comment>
<evidence type="ECO:0000313" key="2">
    <source>
        <dbReference type="EMBL" id="KXB00873.1"/>
    </source>
</evidence>
<keyword evidence="3" id="KW-1185">Reference proteome</keyword>
<sequence>MNRKDLQKELTLFKEKGSVNTRACFEAVADRINDLGLQYVIVASTSGETGAKAVNFFKKHDVKIVVVSHQYGFKKDGEIEFQDRYRRRIENSDNASLVITPDLLTRVPKITRGKYGGYNPLDLVADTLRIFSQGMKVCIEFTIQAADAGKIPVNEEIVAVAGTSSGADTGIVLQGQHSHKLFQMDVKEIICMPRDK</sequence>
<reference evidence="2 3" key="1">
    <citation type="journal article" date="2016" name="Sci. Rep.">
        <title>Metabolic traits of an uncultured archaeal lineage -MSBL1- from brine pools of the Red Sea.</title>
        <authorList>
            <person name="Mwirichia R."/>
            <person name="Alam I."/>
            <person name="Rashid M."/>
            <person name="Vinu M."/>
            <person name="Ba-Alawi W."/>
            <person name="Anthony Kamau A."/>
            <person name="Kamanda Ngugi D."/>
            <person name="Goker M."/>
            <person name="Klenk H.P."/>
            <person name="Bajic V."/>
            <person name="Stingl U."/>
        </authorList>
    </citation>
    <scope>NUCLEOTIDE SEQUENCE [LARGE SCALE GENOMIC DNA]</scope>
    <source>
        <strain evidence="2">SCGC-AAA259M10</strain>
    </source>
</reference>
<dbReference type="Pfam" id="PF02887">
    <property type="entry name" value="PK_C"/>
    <property type="match status" value="1"/>
</dbReference>
<protein>
    <recommendedName>
        <fullName evidence="1">Pyruvate kinase C-terminal domain-containing protein</fullName>
    </recommendedName>
</protein>
<organism evidence="2 3">
    <name type="scientific">candidate division MSBL1 archaeon SCGC-AAA259M10</name>
    <dbReference type="NCBI Taxonomy" id="1698270"/>
    <lineage>
        <taxon>Archaea</taxon>
        <taxon>Methanobacteriati</taxon>
        <taxon>Methanobacteriota</taxon>
        <taxon>candidate division MSBL1</taxon>
    </lineage>
</organism>
<name>A0A133V369_9EURY</name>